<feature type="region of interest" description="Disordered" evidence="1">
    <location>
        <begin position="578"/>
        <end position="621"/>
    </location>
</feature>
<dbReference type="Gene3D" id="1.10.238.10">
    <property type="entry name" value="EF-hand"/>
    <property type="match status" value="1"/>
</dbReference>
<comment type="caution">
    <text evidence="3">The sequence shown here is derived from an EMBL/GenBank/DDBJ whole genome shotgun (WGS) entry which is preliminary data.</text>
</comment>
<protein>
    <recommendedName>
        <fullName evidence="5">Calmodulin</fullName>
    </recommendedName>
</protein>
<feature type="region of interest" description="Disordered" evidence="1">
    <location>
        <begin position="352"/>
        <end position="371"/>
    </location>
</feature>
<feature type="compositionally biased region" description="Polar residues" evidence="1">
    <location>
        <begin position="610"/>
        <end position="621"/>
    </location>
</feature>
<dbReference type="InterPro" id="IPR011992">
    <property type="entry name" value="EF-hand-dom_pair"/>
</dbReference>
<feature type="region of interest" description="Disordered" evidence="1">
    <location>
        <begin position="305"/>
        <end position="342"/>
    </location>
</feature>
<evidence type="ECO:0000256" key="2">
    <source>
        <dbReference type="SAM" id="SignalP"/>
    </source>
</evidence>
<proteinExistence type="predicted"/>
<reference evidence="3" key="1">
    <citation type="submission" date="2017-08" db="EMBL/GenBank/DDBJ databases">
        <authorList>
            <person name="Polle J.E."/>
            <person name="Barry K."/>
            <person name="Cushman J."/>
            <person name="Schmutz J."/>
            <person name="Tran D."/>
            <person name="Hathwaick L.T."/>
            <person name="Yim W.C."/>
            <person name="Jenkins J."/>
            <person name="Mckie-Krisberg Z.M."/>
            <person name="Prochnik S."/>
            <person name="Lindquist E."/>
            <person name="Dockter R.B."/>
            <person name="Adam C."/>
            <person name="Molina H."/>
            <person name="Bunkerborg J."/>
            <person name="Jin E."/>
            <person name="Buchheim M."/>
            <person name="Magnuson J."/>
        </authorList>
    </citation>
    <scope>NUCLEOTIDE SEQUENCE</scope>
    <source>
        <strain evidence="3">CCAP 19/18</strain>
    </source>
</reference>
<evidence type="ECO:0000313" key="3">
    <source>
        <dbReference type="EMBL" id="KAF5834019.1"/>
    </source>
</evidence>
<organism evidence="3 4">
    <name type="scientific">Dunaliella salina</name>
    <name type="common">Green alga</name>
    <name type="synonym">Protococcus salinus</name>
    <dbReference type="NCBI Taxonomy" id="3046"/>
    <lineage>
        <taxon>Eukaryota</taxon>
        <taxon>Viridiplantae</taxon>
        <taxon>Chlorophyta</taxon>
        <taxon>core chlorophytes</taxon>
        <taxon>Chlorophyceae</taxon>
        <taxon>CS clade</taxon>
        <taxon>Chlamydomonadales</taxon>
        <taxon>Dunaliellaceae</taxon>
        <taxon>Dunaliella</taxon>
    </lineage>
</organism>
<keyword evidence="4" id="KW-1185">Reference proteome</keyword>
<feature type="signal peptide" evidence="2">
    <location>
        <begin position="1"/>
        <end position="22"/>
    </location>
</feature>
<accession>A0ABQ7GHF7</accession>
<evidence type="ECO:0008006" key="5">
    <source>
        <dbReference type="Google" id="ProtNLM"/>
    </source>
</evidence>
<feature type="chain" id="PRO_5047046883" description="Calmodulin" evidence="2">
    <location>
        <begin position="23"/>
        <end position="621"/>
    </location>
</feature>
<gene>
    <name evidence="3" type="ORF">DUNSADRAFT_9457</name>
</gene>
<dbReference type="Proteomes" id="UP000815325">
    <property type="component" value="Unassembled WGS sequence"/>
</dbReference>
<sequence>MQHKTKPHLYTHLALLPALTVCTQRLPPGSDPRDPDTSAQQRLQDGLLVDLEPMVVGGRSALVDPASGYLYSPPQGDEYPTILGRLDARAQSLSSPASSISRHAGSASRPGLLPPVYTPDNDLFAYMEYELQSGTQKLLEVFESLDLDGSGLIFPMDLEGFGQAILPDATPEELQYFKVMMDCDESEGIDFRHLTQAIKECALLVRNATSPLSPGAADVLGRASIAIRSDKANAEDLFQAQDVEGTGQLRVLDQAAFFRCLMPGLRQKELRTLVAYLHLLCTNGSSTVSFADVCCRLHVPDLRFPAPSAKPPAAPGSGSTIARASSTSLTRAPSSALGSPRSTNRAIAAGANRMGSLGSPPPRGTTQSARSSPTLIVAQGGAGSFACSRPHVRPPVASAAAAGARGGGGVGAVRGPTNRYSHSWGGDEEEDMLGEEDVPLQRMRTRSSAARSRSIPQLPIMELQDPPPSLGPGTAMAAELLAPHTMGGTAAYGGGRLRYHPDMMLALDNESGLLYAVEEEQHTWPTLVGYIEADGNVVEQVPPLRHCTAFGDLVELFGSTEEGFATLTAAFAQAAAQPEAWPASPQTHTKKGALGGRARSGDGPWGSRAGSVSSSREGWAG</sequence>
<evidence type="ECO:0000313" key="4">
    <source>
        <dbReference type="Proteomes" id="UP000815325"/>
    </source>
</evidence>
<keyword evidence="2" id="KW-0732">Signal</keyword>
<dbReference type="SUPFAM" id="SSF47473">
    <property type="entry name" value="EF-hand"/>
    <property type="match status" value="1"/>
</dbReference>
<dbReference type="EMBL" id="MU069779">
    <property type="protein sequence ID" value="KAF5834019.1"/>
    <property type="molecule type" value="Genomic_DNA"/>
</dbReference>
<name>A0ABQ7GHF7_DUNSA</name>
<evidence type="ECO:0000256" key="1">
    <source>
        <dbReference type="SAM" id="MobiDB-lite"/>
    </source>
</evidence>
<feature type="non-terminal residue" evidence="3">
    <location>
        <position position="621"/>
    </location>
</feature>
<feature type="compositionally biased region" description="Polar residues" evidence="1">
    <location>
        <begin position="320"/>
        <end position="342"/>
    </location>
</feature>